<accession>A0ABV4P0F2</accession>
<keyword evidence="8" id="KW-1185">Reference proteome</keyword>
<evidence type="ECO:0000256" key="3">
    <source>
        <dbReference type="ARBA" id="ARBA00022801"/>
    </source>
</evidence>
<dbReference type="InterPro" id="IPR051543">
    <property type="entry name" value="Serine_Peptidase_S9A"/>
</dbReference>
<organism evidence="7 8">
    <name type="scientific">Microbulbifer epialgicus</name>
    <dbReference type="NCBI Taxonomy" id="393907"/>
    <lineage>
        <taxon>Bacteria</taxon>
        <taxon>Pseudomonadati</taxon>
        <taxon>Pseudomonadota</taxon>
        <taxon>Gammaproteobacteria</taxon>
        <taxon>Cellvibrionales</taxon>
        <taxon>Microbulbiferaceae</taxon>
        <taxon>Microbulbifer</taxon>
    </lineage>
</organism>
<dbReference type="InterPro" id="IPR002470">
    <property type="entry name" value="Peptidase_S9A"/>
</dbReference>
<dbReference type="SUPFAM" id="SSF50993">
    <property type="entry name" value="Peptidase/esterase 'gauge' domain"/>
    <property type="match status" value="1"/>
</dbReference>
<proteinExistence type="inferred from homology"/>
<dbReference type="Gene3D" id="3.40.50.1820">
    <property type="entry name" value="alpha/beta hydrolase"/>
    <property type="match status" value="1"/>
</dbReference>
<dbReference type="Pfam" id="PF02897">
    <property type="entry name" value="Peptidase_S9_N"/>
    <property type="match status" value="1"/>
</dbReference>
<dbReference type="InterPro" id="IPR001375">
    <property type="entry name" value="Peptidase_S9_cat"/>
</dbReference>
<comment type="caution">
    <text evidence="7">The sequence shown here is derived from an EMBL/GenBank/DDBJ whole genome shotgun (WGS) entry which is preliminary data.</text>
</comment>
<feature type="domain" description="Peptidase S9 prolyl oligopeptidase catalytic" evidence="5">
    <location>
        <begin position="503"/>
        <end position="715"/>
    </location>
</feature>
<dbReference type="InterPro" id="IPR029058">
    <property type="entry name" value="AB_hydrolase_fold"/>
</dbReference>
<comment type="similarity">
    <text evidence="1">Belongs to the peptidase S9A family.</text>
</comment>
<dbReference type="PANTHER" id="PTHR11757">
    <property type="entry name" value="PROTEASE FAMILY S9A OLIGOPEPTIDASE"/>
    <property type="match status" value="1"/>
</dbReference>
<dbReference type="Proteomes" id="UP001569428">
    <property type="component" value="Unassembled WGS sequence"/>
</dbReference>
<sequence>MKTTTATLVLALGLAACGKSGEETVKNNPEATALAELPAAPVAKKVPHKMLIHGHERIDNYYWMRDDERKAPEVIAHLEAENAYTDSVMRHTKELQEILFEEMTGRLEKDKSTVPVYRNDYWYYTRYLPEKEYAIHARRKGSLEAPEEIMLDVNQLAEGSGYFSIGRLSVSPSNRLLAYPEDNMGRRVYTIRFKDLKTGELLPDKLENASPVAVWANDNQTVFYINKDRQTLLGYQVMRHKLGTPQSEDVVVYEERDKAFYTWISKSRDGELVNIHHSSTTTSGQSILSADAPLGEFFSLYPREENHEYSALKLGSDFYILTNWQAENFRLMKVAMEDASDKSKWREVIPHNKDILLEDFTLFDQHLAVIERKGGQTGLRIINLKDNKDLQVGFNDPVYRLGLSANPNLDSDSVRVSYSSLTTPNSVYEAELDTGELELLKQDKIPGGFDPEHYQSEGILITARDGVKVPVSLVYRKDKFRQDGSNPLLQYAYGSYGSTVDPWFRSSVISLLDRGFVFAIAHIRGGQKLGRAWYEDGKMFNKKNTFTDFIDVTKGLTKMKYGASSKIFASGGSAGGLLMGAVVNMSPELYRGVTAAVPFVDVVTTMLDESIPLTVNEYDEWGNPNNKDSYEYMLSYSPYDQVKAQDYPNMLVTTGLHDSQVQYFEPMKWVAKLRELKTDKNQLLFNVNMEAGHGGSSGRFRRYRETALQYAFYLDLVAPGAITSPVE</sequence>
<evidence type="ECO:0000256" key="2">
    <source>
        <dbReference type="ARBA" id="ARBA00022670"/>
    </source>
</evidence>
<dbReference type="RefSeq" id="WP_371839428.1">
    <property type="nucleotide sequence ID" value="NZ_JBGMEK010000027.1"/>
</dbReference>
<feature type="domain" description="Peptidase S9A N-terminal" evidence="6">
    <location>
        <begin position="41"/>
        <end position="442"/>
    </location>
</feature>
<dbReference type="Pfam" id="PF00326">
    <property type="entry name" value="Peptidase_S9"/>
    <property type="match status" value="1"/>
</dbReference>
<evidence type="ECO:0000256" key="1">
    <source>
        <dbReference type="ARBA" id="ARBA00005228"/>
    </source>
</evidence>
<dbReference type="InterPro" id="IPR023302">
    <property type="entry name" value="Pept_S9A_N"/>
</dbReference>
<keyword evidence="4" id="KW-0720">Serine protease</keyword>
<evidence type="ECO:0000313" key="8">
    <source>
        <dbReference type="Proteomes" id="UP001569428"/>
    </source>
</evidence>
<evidence type="ECO:0000259" key="6">
    <source>
        <dbReference type="Pfam" id="PF02897"/>
    </source>
</evidence>
<evidence type="ECO:0000256" key="4">
    <source>
        <dbReference type="ARBA" id="ARBA00022825"/>
    </source>
</evidence>
<keyword evidence="2" id="KW-0645">Protease</keyword>
<dbReference type="Gene3D" id="2.130.10.120">
    <property type="entry name" value="Prolyl oligopeptidase, N-terminal domain"/>
    <property type="match status" value="1"/>
</dbReference>
<dbReference type="PANTHER" id="PTHR11757:SF19">
    <property type="entry name" value="PROLYL ENDOPEPTIDASE-LIKE"/>
    <property type="match status" value="1"/>
</dbReference>
<protein>
    <submittedName>
        <fullName evidence="7">S9 family peptidase</fullName>
    </submittedName>
</protein>
<evidence type="ECO:0000313" key="7">
    <source>
        <dbReference type="EMBL" id="MFA0811820.1"/>
    </source>
</evidence>
<evidence type="ECO:0000259" key="5">
    <source>
        <dbReference type="Pfam" id="PF00326"/>
    </source>
</evidence>
<dbReference type="PROSITE" id="PS51257">
    <property type="entry name" value="PROKAR_LIPOPROTEIN"/>
    <property type="match status" value="1"/>
</dbReference>
<name>A0ABV4P0F2_9GAMM</name>
<dbReference type="PRINTS" id="PR00862">
    <property type="entry name" value="PROLIGOPTASE"/>
</dbReference>
<reference evidence="7 8" key="1">
    <citation type="submission" date="2024-08" db="EMBL/GenBank/DDBJ databases">
        <authorList>
            <person name="Ishaq N."/>
        </authorList>
    </citation>
    <scope>NUCLEOTIDE SEQUENCE [LARGE SCALE GENOMIC DNA]</scope>
    <source>
        <strain evidence="7 8">DSM 18651</strain>
    </source>
</reference>
<gene>
    <name evidence="7" type="ORF">ACCI49_12925</name>
</gene>
<keyword evidence="3" id="KW-0378">Hydrolase</keyword>
<dbReference type="SUPFAM" id="SSF53474">
    <property type="entry name" value="alpha/beta-Hydrolases"/>
    <property type="match status" value="1"/>
</dbReference>
<dbReference type="EMBL" id="JBGMEK010000027">
    <property type="protein sequence ID" value="MFA0811820.1"/>
    <property type="molecule type" value="Genomic_DNA"/>
</dbReference>